<accession>A0A917JZB7</accession>
<evidence type="ECO:0000256" key="4">
    <source>
        <dbReference type="ARBA" id="ARBA00022452"/>
    </source>
</evidence>
<dbReference type="InterPro" id="IPR004846">
    <property type="entry name" value="T2SS/T3SS_dom"/>
</dbReference>
<dbReference type="Pfam" id="PF21305">
    <property type="entry name" value="type_II_gspD_N0"/>
    <property type="match status" value="1"/>
</dbReference>
<keyword evidence="3 10" id="KW-0813">Transport</keyword>
<evidence type="ECO:0000256" key="8">
    <source>
        <dbReference type="ARBA" id="ARBA00023136"/>
    </source>
</evidence>
<dbReference type="Gene3D" id="3.30.1370.120">
    <property type="match status" value="3"/>
</dbReference>
<dbReference type="InterPro" id="IPR005644">
    <property type="entry name" value="NolW-like"/>
</dbReference>
<dbReference type="InterPro" id="IPR038591">
    <property type="entry name" value="NolW-like_sf"/>
</dbReference>
<evidence type="ECO:0000256" key="1">
    <source>
        <dbReference type="ARBA" id="ARBA00004442"/>
    </source>
</evidence>
<keyword evidence="6 11" id="KW-0732">Signal</keyword>
<dbReference type="GO" id="GO:0009279">
    <property type="term" value="C:cell outer membrane"/>
    <property type="evidence" value="ECO:0007669"/>
    <property type="project" value="UniProtKB-SubCell"/>
</dbReference>
<feature type="domain" description="NolW-like" evidence="13">
    <location>
        <begin position="130"/>
        <end position="191"/>
    </location>
</feature>
<dbReference type="PRINTS" id="PR00811">
    <property type="entry name" value="BCTERIALGSPD"/>
</dbReference>
<comment type="caution">
    <text evidence="15">The sequence shown here is derived from an EMBL/GenBank/DDBJ whole genome shotgun (WGS) entry which is preliminary data.</text>
</comment>
<dbReference type="InterPro" id="IPR050810">
    <property type="entry name" value="Bact_Secretion_Sys_Channel"/>
</dbReference>
<dbReference type="InterPro" id="IPR049371">
    <property type="entry name" value="GspD-like_N0"/>
</dbReference>
<dbReference type="InterPro" id="IPR013356">
    <property type="entry name" value="T2SS_GspD"/>
</dbReference>
<reference evidence="15" key="1">
    <citation type="journal article" date="2014" name="Int. J. Syst. Evol. Microbiol.">
        <title>Complete genome sequence of Corynebacterium casei LMG S-19264T (=DSM 44701T), isolated from a smear-ripened cheese.</title>
        <authorList>
            <consortium name="US DOE Joint Genome Institute (JGI-PGF)"/>
            <person name="Walter F."/>
            <person name="Albersmeier A."/>
            <person name="Kalinowski J."/>
            <person name="Ruckert C."/>
        </authorList>
    </citation>
    <scope>NUCLEOTIDE SEQUENCE</scope>
    <source>
        <strain evidence="15">JCM 30804</strain>
    </source>
</reference>
<dbReference type="NCBIfam" id="TIGR02517">
    <property type="entry name" value="type_II_gspD"/>
    <property type="match status" value="1"/>
</dbReference>
<keyword evidence="8" id="KW-0472">Membrane</keyword>
<proteinExistence type="inferred from homology"/>
<evidence type="ECO:0000256" key="6">
    <source>
        <dbReference type="ARBA" id="ARBA00022729"/>
    </source>
</evidence>
<keyword evidence="4" id="KW-1134">Transmembrane beta strand</keyword>
<dbReference type="PRINTS" id="PR01032">
    <property type="entry name" value="PHAGEIV"/>
</dbReference>
<dbReference type="GO" id="GO:0015628">
    <property type="term" value="P:protein secretion by the type II secretion system"/>
    <property type="evidence" value="ECO:0007669"/>
    <property type="project" value="InterPro"/>
</dbReference>
<keyword evidence="9" id="KW-0998">Cell outer membrane</keyword>
<keyword evidence="5" id="KW-0812">Transmembrane</keyword>
<feature type="signal peptide" evidence="11">
    <location>
        <begin position="1"/>
        <end position="26"/>
    </location>
</feature>
<dbReference type="EMBL" id="BMPZ01000010">
    <property type="protein sequence ID" value="GGI89483.1"/>
    <property type="molecule type" value="Genomic_DNA"/>
</dbReference>
<dbReference type="InterPro" id="IPR001775">
    <property type="entry name" value="GspD/PilQ"/>
</dbReference>
<evidence type="ECO:0000259" key="12">
    <source>
        <dbReference type="Pfam" id="PF00263"/>
    </source>
</evidence>
<feature type="chain" id="PRO_5037619007" evidence="11">
    <location>
        <begin position="27"/>
        <end position="706"/>
    </location>
</feature>
<dbReference type="Pfam" id="PF03958">
    <property type="entry name" value="Secretin_N"/>
    <property type="match status" value="3"/>
</dbReference>
<dbReference type="RefSeq" id="WP_188922159.1">
    <property type="nucleotide sequence ID" value="NZ_BMPZ01000010.1"/>
</dbReference>
<comment type="subcellular location">
    <subcellularLocation>
        <location evidence="1 10">Cell outer membrane</location>
    </subcellularLocation>
</comment>
<feature type="domain" description="Type II/III secretion system secretin-like" evidence="12">
    <location>
        <begin position="456"/>
        <end position="617"/>
    </location>
</feature>
<evidence type="ECO:0000256" key="7">
    <source>
        <dbReference type="ARBA" id="ARBA00022927"/>
    </source>
</evidence>
<comment type="similarity">
    <text evidence="2">Belongs to the bacterial secretin family. GSP D subfamily.</text>
</comment>
<evidence type="ECO:0000256" key="10">
    <source>
        <dbReference type="RuleBase" id="RU004004"/>
    </source>
</evidence>
<feature type="domain" description="NolW-like" evidence="13">
    <location>
        <begin position="195"/>
        <end position="265"/>
    </location>
</feature>
<keyword evidence="16" id="KW-1185">Reference proteome</keyword>
<dbReference type="GO" id="GO:0015627">
    <property type="term" value="C:type II protein secretion system complex"/>
    <property type="evidence" value="ECO:0007669"/>
    <property type="project" value="InterPro"/>
</dbReference>
<organism evidence="15 16">
    <name type="scientific">Shewanella gelidii</name>
    <dbReference type="NCBI Taxonomy" id="1642821"/>
    <lineage>
        <taxon>Bacteria</taxon>
        <taxon>Pseudomonadati</taxon>
        <taxon>Pseudomonadota</taxon>
        <taxon>Gammaproteobacteria</taxon>
        <taxon>Alteromonadales</taxon>
        <taxon>Shewanellaceae</taxon>
        <taxon>Shewanella</taxon>
    </lineage>
</organism>
<evidence type="ECO:0000256" key="5">
    <source>
        <dbReference type="ARBA" id="ARBA00022692"/>
    </source>
</evidence>
<dbReference type="PANTHER" id="PTHR30332">
    <property type="entry name" value="PROBABLE GENERAL SECRETION PATHWAY PROTEIN D"/>
    <property type="match status" value="1"/>
</dbReference>
<protein>
    <submittedName>
        <fullName evidence="15">Type II secretion system protein GspD</fullName>
    </submittedName>
</protein>
<evidence type="ECO:0000256" key="11">
    <source>
        <dbReference type="SAM" id="SignalP"/>
    </source>
</evidence>
<evidence type="ECO:0000313" key="15">
    <source>
        <dbReference type="EMBL" id="GGI89483.1"/>
    </source>
</evidence>
<evidence type="ECO:0000313" key="16">
    <source>
        <dbReference type="Proteomes" id="UP000613743"/>
    </source>
</evidence>
<keyword evidence="7" id="KW-0653">Protein transport</keyword>
<dbReference type="Proteomes" id="UP000613743">
    <property type="component" value="Unassembled WGS sequence"/>
</dbReference>
<evidence type="ECO:0000256" key="2">
    <source>
        <dbReference type="ARBA" id="ARBA00006980"/>
    </source>
</evidence>
<evidence type="ECO:0000256" key="9">
    <source>
        <dbReference type="ARBA" id="ARBA00023237"/>
    </source>
</evidence>
<dbReference type="PANTHER" id="PTHR30332:SF24">
    <property type="entry name" value="SECRETIN GSPD-RELATED"/>
    <property type="match status" value="1"/>
</dbReference>
<dbReference type="AlphaFoldDB" id="A0A917JZB7"/>
<gene>
    <name evidence="15" type="primary">gspD</name>
    <name evidence="15" type="ORF">GCM10009332_28590</name>
</gene>
<feature type="domain" description="GspD-like N0" evidence="14">
    <location>
        <begin position="34"/>
        <end position="103"/>
    </location>
</feature>
<evidence type="ECO:0000256" key="3">
    <source>
        <dbReference type="ARBA" id="ARBA00022448"/>
    </source>
</evidence>
<sequence>MNNTKIRRKLLAGLVAGAAIFAPLHAWSEQYAANFKGTDIQEFINIVGKNLNRTIIVDPTVRGKINVRSYDLLNDEQYYQFFQNVLQVYGYAVVEMDNNIIKVIKDKDAKTASIRVADDKSPGIGDEMVTRVVALYNTEAKQLAPLLRQLNDNAGGGNVVNYDQANVLMITGRASVANKLVEIVRRVDKQGDTAVQVVSLEFASASEMVRIVDALYRASANQAQFAGKAPKVVADERMNAVVVSGDEKSRQRVVNLIKRLDAEQANTGNTKVRYLRYAKAEDLVEVLTGFAQKLEGGDGAAAAKGASKQRRNEINIMAHTDTNALVISAEPDQMRTLESVINQLDIRRAQVLVEAIIVEVAEGDNVGFGVQWATGAGGLSQFNNLGPTIGEVGAGVWAAREEEGTTVKTTDSNGSIVEVTNPTSDGDYTLIAQALGKVSGMAWGVTTGDFYALVQAVSNDTNSNVLATPSITTLDNQEASFIVGDEVPIITGSTSSSGNDNPFQTVERKEVGVKLKVVPQINEGSSVKLTIEQEVSGVNGNTGVDISFSTRRLTTTVMADSGQIVVLGGLINEEVQESVQKVPLLGDIPYLGHLFKSSSSKKTKRNLMIFIKPTIVRDGMTMNGIAGRKYNYFRALQLEQQDRGINLMPNTDVPILEEWDKQGFISPEVNEILERYQDGQSMDTPLREQEAALKVLSDNKQSNAHE</sequence>
<feature type="domain" description="NolW-like" evidence="13">
    <location>
        <begin position="270"/>
        <end position="350"/>
    </location>
</feature>
<reference evidence="15" key="2">
    <citation type="submission" date="2020-09" db="EMBL/GenBank/DDBJ databases">
        <authorList>
            <person name="Sun Q."/>
            <person name="Ohkuma M."/>
        </authorList>
    </citation>
    <scope>NUCLEOTIDE SEQUENCE</scope>
    <source>
        <strain evidence="15">JCM 30804</strain>
    </source>
</reference>
<evidence type="ECO:0000259" key="14">
    <source>
        <dbReference type="Pfam" id="PF21305"/>
    </source>
</evidence>
<evidence type="ECO:0000259" key="13">
    <source>
        <dbReference type="Pfam" id="PF03958"/>
    </source>
</evidence>
<dbReference type="Pfam" id="PF00263">
    <property type="entry name" value="Secretin"/>
    <property type="match status" value="1"/>
</dbReference>
<name>A0A917JZB7_9GAMM</name>